<sequence length="30" mass="3399">MVITSIIFYLLAPPPNIETNCCSENYNPLK</sequence>
<name>A0A0E9UWE8_ANGAN</name>
<accession>A0A0E9UWE8</accession>
<organism evidence="1">
    <name type="scientific">Anguilla anguilla</name>
    <name type="common">European freshwater eel</name>
    <name type="synonym">Muraena anguilla</name>
    <dbReference type="NCBI Taxonomy" id="7936"/>
    <lineage>
        <taxon>Eukaryota</taxon>
        <taxon>Metazoa</taxon>
        <taxon>Chordata</taxon>
        <taxon>Craniata</taxon>
        <taxon>Vertebrata</taxon>
        <taxon>Euteleostomi</taxon>
        <taxon>Actinopterygii</taxon>
        <taxon>Neopterygii</taxon>
        <taxon>Teleostei</taxon>
        <taxon>Anguilliformes</taxon>
        <taxon>Anguillidae</taxon>
        <taxon>Anguilla</taxon>
    </lineage>
</organism>
<dbReference type="AlphaFoldDB" id="A0A0E9UWE8"/>
<proteinExistence type="predicted"/>
<reference evidence="1" key="2">
    <citation type="journal article" date="2015" name="Fish Shellfish Immunol.">
        <title>Early steps in the European eel (Anguilla anguilla)-Vibrio vulnificus interaction in the gills: Role of the RtxA13 toxin.</title>
        <authorList>
            <person name="Callol A."/>
            <person name="Pajuelo D."/>
            <person name="Ebbesson L."/>
            <person name="Teles M."/>
            <person name="MacKenzie S."/>
            <person name="Amaro C."/>
        </authorList>
    </citation>
    <scope>NUCLEOTIDE SEQUENCE</scope>
</reference>
<dbReference type="EMBL" id="GBXM01039067">
    <property type="protein sequence ID" value="JAH69510.1"/>
    <property type="molecule type" value="Transcribed_RNA"/>
</dbReference>
<protein>
    <submittedName>
        <fullName evidence="1">Uncharacterized protein</fullName>
    </submittedName>
</protein>
<reference evidence="1" key="1">
    <citation type="submission" date="2014-11" db="EMBL/GenBank/DDBJ databases">
        <authorList>
            <person name="Amaro Gonzalez C."/>
        </authorList>
    </citation>
    <scope>NUCLEOTIDE SEQUENCE</scope>
</reference>
<evidence type="ECO:0000313" key="1">
    <source>
        <dbReference type="EMBL" id="JAH69510.1"/>
    </source>
</evidence>